<organism evidence="1 2">
    <name type="scientific">Ranitomeya imitator</name>
    <name type="common">mimic poison frog</name>
    <dbReference type="NCBI Taxonomy" id="111125"/>
    <lineage>
        <taxon>Eukaryota</taxon>
        <taxon>Metazoa</taxon>
        <taxon>Chordata</taxon>
        <taxon>Craniata</taxon>
        <taxon>Vertebrata</taxon>
        <taxon>Euteleostomi</taxon>
        <taxon>Amphibia</taxon>
        <taxon>Batrachia</taxon>
        <taxon>Anura</taxon>
        <taxon>Neobatrachia</taxon>
        <taxon>Hyloidea</taxon>
        <taxon>Dendrobatidae</taxon>
        <taxon>Dendrobatinae</taxon>
        <taxon>Ranitomeya</taxon>
    </lineage>
</organism>
<proteinExistence type="predicted"/>
<name>A0ABN9MCN8_9NEOB</name>
<accession>A0ABN9MCN8</accession>
<protein>
    <submittedName>
        <fullName evidence="1">Uncharacterized protein</fullName>
    </submittedName>
</protein>
<sequence length="99" mass="11147">MAYSKVRQPKLSDRSSTEILEAKGLLFRRQGGGTFVQNNLWKSLSDPLAELLSEHSESQFDLLETRVAAYYAALRGTDADLKVISESILPSYKRKNQVI</sequence>
<dbReference type="Proteomes" id="UP001176940">
    <property type="component" value="Unassembled WGS sequence"/>
</dbReference>
<reference evidence="1" key="1">
    <citation type="submission" date="2023-07" db="EMBL/GenBank/DDBJ databases">
        <authorList>
            <person name="Stuckert A."/>
        </authorList>
    </citation>
    <scope>NUCLEOTIDE SEQUENCE</scope>
</reference>
<keyword evidence="2" id="KW-1185">Reference proteome</keyword>
<dbReference type="EMBL" id="CAUEEQ010055585">
    <property type="protein sequence ID" value="CAJ0962614.1"/>
    <property type="molecule type" value="Genomic_DNA"/>
</dbReference>
<comment type="caution">
    <text evidence="1">The sequence shown here is derived from an EMBL/GenBank/DDBJ whole genome shotgun (WGS) entry which is preliminary data.</text>
</comment>
<evidence type="ECO:0000313" key="1">
    <source>
        <dbReference type="EMBL" id="CAJ0962614.1"/>
    </source>
</evidence>
<evidence type="ECO:0000313" key="2">
    <source>
        <dbReference type="Proteomes" id="UP001176940"/>
    </source>
</evidence>
<gene>
    <name evidence="1" type="ORF">RIMI_LOCUS18321075</name>
</gene>